<evidence type="ECO:0000256" key="2">
    <source>
        <dbReference type="ARBA" id="ARBA00022475"/>
    </source>
</evidence>
<feature type="region of interest" description="Disordered" evidence="11">
    <location>
        <begin position="1134"/>
        <end position="1162"/>
    </location>
</feature>
<keyword evidence="15" id="KW-1185">Reference proteome</keyword>
<comment type="caution">
    <text evidence="14">The sequence shown here is derived from an EMBL/GenBank/DDBJ whole genome shotgun (WGS) entry which is preliminary data.</text>
</comment>
<dbReference type="InterPro" id="IPR023299">
    <property type="entry name" value="ATPase_P-typ_cyto_dom_N"/>
</dbReference>
<dbReference type="GO" id="GO:0030007">
    <property type="term" value="P:intracellular potassium ion homeostasis"/>
    <property type="evidence" value="ECO:0007669"/>
    <property type="project" value="TreeGrafter"/>
</dbReference>
<dbReference type="InterPro" id="IPR059000">
    <property type="entry name" value="ATPase_P-type_domA"/>
</dbReference>
<evidence type="ECO:0000256" key="8">
    <source>
        <dbReference type="ARBA" id="ARBA00022967"/>
    </source>
</evidence>
<dbReference type="InterPro" id="IPR044492">
    <property type="entry name" value="P_typ_ATPase_HD_dom"/>
</dbReference>
<dbReference type="InterPro" id="IPR023214">
    <property type="entry name" value="HAD_sf"/>
</dbReference>
<dbReference type="InterPro" id="IPR004014">
    <property type="entry name" value="ATPase_P-typ_cation-transptr_N"/>
</dbReference>
<dbReference type="PANTHER" id="PTHR43294:SF21">
    <property type="entry name" value="CATION TRANSPORTING ATPASE"/>
    <property type="match status" value="1"/>
</dbReference>
<dbReference type="Gene3D" id="1.20.1110.10">
    <property type="entry name" value="Calcium-transporting ATPase, transmembrane domain"/>
    <property type="match status" value="1"/>
</dbReference>
<dbReference type="NCBIfam" id="TIGR01494">
    <property type="entry name" value="ATPase_P-type"/>
    <property type="match status" value="2"/>
</dbReference>
<dbReference type="InterPro" id="IPR036412">
    <property type="entry name" value="HAD-like_sf"/>
</dbReference>
<keyword evidence="8" id="KW-1278">Translocase</keyword>
<feature type="transmembrane region" description="Helical" evidence="12">
    <location>
        <begin position="1035"/>
        <end position="1055"/>
    </location>
</feature>
<evidence type="ECO:0000256" key="6">
    <source>
        <dbReference type="ARBA" id="ARBA00022840"/>
    </source>
</evidence>
<dbReference type="GO" id="GO:1902600">
    <property type="term" value="P:proton transmembrane transport"/>
    <property type="evidence" value="ECO:0007669"/>
    <property type="project" value="TreeGrafter"/>
</dbReference>
<dbReference type="Pfam" id="PF00122">
    <property type="entry name" value="E1-E2_ATPase"/>
    <property type="match status" value="1"/>
</dbReference>
<protein>
    <recommendedName>
        <fullName evidence="13">Cation-transporting P-type ATPase N-terminal domain-containing protein</fullName>
    </recommendedName>
</protein>
<evidence type="ECO:0000256" key="11">
    <source>
        <dbReference type="SAM" id="MobiDB-lite"/>
    </source>
</evidence>
<dbReference type="SUPFAM" id="SSF56784">
    <property type="entry name" value="HAD-like"/>
    <property type="match status" value="1"/>
</dbReference>
<reference evidence="14" key="1">
    <citation type="submission" date="2021-02" db="EMBL/GenBank/DDBJ databases">
        <authorList>
            <person name="Dougan E. K."/>
            <person name="Rhodes N."/>
            <person name="Thang M."/>
            <person name="Chan C."/>
        </authorList>
    </citation>
    <scope>NUCLEOTIDE SEQUENCE</scope>
</reference>
<dbReference type="GO" id="GO:0036376">
    <property type="term" value="P:sodium ion export across plasma membrane"/>
    <property type="evidence" value="ECO:0007669"/>
    <property type="project" value="TreeGrafter"/>
</dbReference>
<keyword evidence="6" id="KW-0067">ATP-binding</keyword>
<evidence type="ECO:0000256" key="3">
    <source>
        <dbReference type="ARBA" id="ARBA00022553"/>
    </source>
</evidence>
<feature type="transmembrane region" description="Helical" evidence="12">
    <location>
        <begin position="469"/>
        <end position="488"/>
    </location>
</feature>
<dbReference type="GO" id="GO:0005391">
    <property type="term" value="F:P-type sodium:potassium-exchanging transporter activity"/>
    <property type="evidence" value="ECO:0007669"/>
    <property type="project" value="TreeGrafter"/>
</dbReference>
<evidence type="ECO:0000313" key="14">
    <source>
        <dbReference type="EMBL" id="CAE7364877.1"/>
    </source>
</evidence>
<proteinExistence type="predicted"/>
<feature type="transmembrane region" description="Helical" evidence="12">
    <location>
        <begin position="431"/>
        <end position="449"/>
    </location>
</feature>
<dbReference type="GO" id="GO:0005886">
    <property type="term" value="C:plasma membrane"/>
    <property type="evidence" value="ECO:0007669"/>
    <property type="project" value="UniProtKB-SubCell"/>
</dbReference>
<dbReference type="FunFam" id="2.70.150.10:FF:000160">
    <property type="entry name" value="Sarcoplasmic/endoplasmic reticulum calcium ATPase 1"/>
    <property type="match status" value="1"/>
</dbReference>
<dbReference type="InterPro" id="IPR050510">
    <property type="entry name" value="Cation_transp_ATPase_P-type"/>
</dbReference>
<dbReference type="SFLD" id="SFLDS00003">
    <property type="entry name" value="Haloacid_Dehalogenase"/>
    <property type="match status" value="1"/>
</dbReference>
<dbReference type="InterPro" id="IPR018303">
    <property type="entry name" value="ATPase_P-typ_P_site"/>
</dbReference>
<feature type="transmembrane region" description="Helical" evidence="12">
    <location>
        <begin position="983"/>
        <end position="1005"/>
    </location>
</feature>
<dbReference type="PROSITE" id="PS00154">
    <property type="entry name" value="ATPASE_E1_E2"/>
    <property type="match status" value="1"/>
</dbReference>
<gene>
    <name evidence="14" type="ORF">SPIL2461_LOCUS8790</name>
</gene>
<evidence type="ECO:0000313" key="15">
    <source>
        <dbReference type="Proteomes" id="UP000649617"/>
    </source>
</evidence>
<dbReference type="EMBL" id="CAJNIZ010014681">
    <property type="protein sequence ID" value="CAE7364877.1"/>
    <property type="molecule type" value="Genomic_DNA"/>
</dbReference>
<dbReference type="Pfam" id="PF00689">
    <property type="entry name" value="Cation_ATPase_C"/>
    <property type="match status" value="1"/>
</dbReference>
<evidence type="ECO:0000256" key="1">
    <source>
        <dbReference type="ARBA" id="ARBA00004651"/>
    </source>
</evidence>
<dbReference type="Gene3D" id="2.70.150.10">
    <property type="entry name" value="Calcium-transporting ATPase, cytoplasmic transduction domain A"/>
    <property type="match status" value="1"/>
</dbReference>
<dbReference type="Pfam" id="PF13246">
    <property type="entry name" value="Cation_ATPase"/>
    <property type="match status" value="1"/>
</dbReference>
<dbReference type="InterPro" id="IPR001757">
    <property type="entry name" value="P_typ_ATPase"/>
</dbReference>
<keyword evidence="7" id="KW-0460">Magnesium</keyword>
<dbReference type="InterPro" id="IPR006068">
    <property type="entry name" value="ATPase_P-typ_cation-transptr_C"/>
</dbReference>
<dbReference type="SFLD" id="SFLDF00027">
    <property type="entry name" value="p-type_atpase"/>
    <property type="match status" value="1"/>
</dbReference>
<dbReference type="Proteomes" id="UP000649617">
    <property type="component" value="Unassembled WGS sequence"/>
</dbReference>
<feature type="domain" description="Cation-transporting P-type ATPase N-terminal" evidence="13">
    <location>
        <begin position="168"/>
        <end position="253"/>
    </location>
</feature>
<keyword evidence="2" id="KW-1003">Cell membrane</keyword>
<dbReference type="OrthoDB" id="116380at2759"/>
<dbReference type="GO" id="GO:0006883">
    <property type="term" value="P:intracellular sodium ion homeostasis"/>
    <property type="evidence" value="ECO:0007669"/>
    <property type="project" value="TreeGrafter"/>
</dbReference>
<keyword evidence="3" id="KW-0597">Phosphoprotein</keyword>
<dbReference type="AlphaFoldDB" id="A0A812QCR7"/>
<dbReference type="PRINTS" id="PR00121">
    <property type="entry name" value="NAKATPASE"/>
</dbReference>
<accession>A0A812QCR7</accession>
<evidence type="ECO:0000256" key="4">
    <source>
        <dbReference type="ARBA" id="ARBA00022692"/>
    </source>
</evidence>
<keyword evidence="4 12" id="KW-0812">Transmembrane</keyword>
<evidence type="ECO:0000256" key="5">
    <source>
        <dbReference type="ARBA" id="ARBA00022741"/>
    </source>
</evidence>
<dbReference type="Gene3D" id="3.40.1110.10">
    <property type="entry name" value="Calcium-transporting ATPase, cytoplasmic domain N"/>
    <property type="match status" value="1"/>
</dbReference>
<dbReference type="GO" id="GO:0005524">
    <property type="term" value="F:ATP binding"/>
    <property type="evidence" value="ECO:0007669"/>
    <property type="project" value="UniProtKB-KW"/>
</dbReference>
<dbReference type="GO" id="GO:0016887">
    <property type="term" value="F:ATP hydrolysis activity"/>
    <property type="evidence" value="ECO:0007669"/>
    <property type="project" value="InterPro"/>
</dbReference>
<dbReference type="SMART" id="SM00831">
    <property type="entry name" value="Cation_ATPase_N"/>
    <property type="match status" value="1"/>
</dbReference>
<dbReference type="PRINTS" id="PR00119">
    <property type="entry name" value="CATATPASE"/>
</dbReference>
<feature type="transmembrane region" description="Helical" evidence="12">
    <location>
        <begin position="262"/>
        <end position="281"/>
    </location>
</feature>
<dbReference type="InterPro" id="IPR023298">
    <property type="entry name" value="ATPase_P-typ_TM_dom_sf"/>
</dbReference>
<dbReference type="SUPFAM" id="SSF81665">
    <property type="entry name" value="Calcium ATPase, transmembrane domain M"/>
    <property type="match status" value="1"/>
</dbReference>
<evidence type="ECO:0000256" key="12">
    <source>
        <dbReference type="SAM" id="Phobius"/>
    </source>
</evidence>
<feature type="transmembrane region" description="Helical" evidence="12">
    <location>
        <begin position="1097"/>
        <end position="1115"/>
    </location>
</feature>
<evidence type="ECO:0000256" key="9">
    <source>
        <dbReference type="ARBA" id="ARBA00022989"/>
    </source>
</evidence>
<keyword evidence="9 12" id="KW-1133">Transmembrane helix</keyword>
<sequence length="1162" mass="125323">MACTSLIYAVTAVAALGGRSDLDTSRELHQTSLRQTQNAALLRRHLAAGGTAVYRRQRLSGVGSIEQLVTDDPPEPDSDKEVAKQVERIKKDAKTQMVDTEEEVVNDVSQKLKNPDDGPIYFWGQIIGALICLIIIFSVLFVWIRERWEKGAGAKEETASPRASATSLVHTMHSAELEELLNSKLSGLALHNIPGNFGLSAEAVSEQSSRYGLNRMTPPVKPHCLWLLMRQVFGGVFNSLLWFCVTAEIALASFMGADEADLVTPGILATVITLAGLLQWWTEQQAESMMNSLQQMQSADQVEVCRDGQSIKMQPEQLLPGDVVCIEAGQRVPADIRILGMTDTVLVDNSALTGESVAEPRRQEPIPVESGKPAPILLESSNVLFSGTSVVEGKLAGVVFATGDGTLLGKIAQGVQQARPRSSLEVQIEHFVHMIALTATCTGLLSLVANLLSPQKLSMEKVLLNSSTAFFTFVPEGLMPTVTFSLMISSRQMAKRQVLVRKIDAIETLGCVSILCSDKTGTLTSGKMTVTDLAIMESGSLTKLSLQEAQQTGATNDTLNKLVQGGLLNSSAQESAELQFVGSPTEVAIVSACRTIGGKSLQEVRGAAPQIYEIPFSSASKWMLTAHDSVEKTGQAMPSGSASVRLLLKGAPEFVVDCCKLSQQQLDAVTSCYEGYMALGKRVLCVAEYDFAAPANFEFKGSRRQDVNFPLSNYNLLGVFAIEDPPKPGVADSILSMREAGCQTVMVTGDHPNTAFAIARRIGIFAEAEAVEGRDFHAITGARIESQGVPPEGISLAEVAADSSLAPGCAEFWKMCVKHTHVFARVSPLNKQAIVQAYQQFSGQIVAMTGDGVNDAPALKEAEVGIAMGIRGTEVAKEAADIVLLDDDLRSVAAGMEQGRLCAENLRKSILYTMCSKVPQALPTFAQLLGIPVALTTVQVILIDIGTDIWTAIAYAAQPPEASLMQRKPRHPRRDSIVNGSMLLYSFAYIGVIQSLCCWASFFYMPEMWKLFSKTEIPVVYSASEKIAIQAGTTMYYWALVCGQIGAAFAATTTSMSLASYGIPNQWLNFFIVLEFCCSALVIYIPSLQHAFGMRALTKQQLAVGSMALFLIILVDEIRKIWVRRADAALPKPPQTLPAKGAQKGDEEAEALETIPDIGGSA</sequence>
<name>A0A812QCR7_SYMPI</name>
<feature type="transmembrane region" description="Helical" evidence="12">
    <location>
        <begin position="1067"/>
        <end position="1085"/>
    </location>
</feature>
<keyword evidence="10 12" id="KW-0472">Membrane</keyword>
<evidence type="ECO:0000259" key="13">
    <source>
        <dbReference type="SMART" id="SM00831"/>
    </source>
</evidence>
<organism evidence="14 15">
    <name type="scientific">Symbiodinium pilosum</name>
    <name type="common">Dinoflagellate</name>
    <dbReference type="NCBI Taxonomy" id="2952"/>
    <lineage>
        <taxon>Eukaryota</taxon>
        <taxon>Sar</taxon>
        <taxon>Alveolata</taxon>
        <taxon>Dinophyceae</taxon>
        <taxon>Suessiales</taxon>
        <taxon>Symbiodiniaceae</taxon>
        <taxon>Symbiodinium</taxon>
    </lineage>
</organism>
<keyword evidence="5" id="KW-0547">Nucleotide-binding</keyword>
<dbReference type="PANTHER" id="PTHR43294">
    <property type="entry name" value="SODIUM/POTASSIUM-TRANSPORTING ATPASE SUBUNIT ALPHA"/>
    <property type="match status" value="1"/>
</dbReference>
<dbReference type="SUPFAM" id="SSF81653">
    <property type="entry name" value="Calcium ATPase, transduction domain A"/>
    <property type="match status" value="1"/>
</dbReference>
<dbReference type="SFLD" id="SFLDG00002">
    <property type="entry name" value="C1.7:_P-type_atpase_like"/>
    <property type="match status" value="1"/>
</dbReference>
<dbReference type="GO" id="GO:1990573">
    <property type="term" value="P:potassium ion import across plasma membrane"/>
    <property type="evidence" value="ECO:0007669"/>
    <property type="project" value="TreeGrafter"/>
</dbReference>
<dbReference type="InterPro" id="IPR008250">
    <property type="entry name" value="ATPase_P-typ_transduc_dom_A_sf"/>
</dbReference>
<dbReference type="Gene3D" id="3.40.50.1000">
    <property type="entry name" value="HAD superfamily/HAD-like"/>
    <property type="match status" value="1"/>
</dbReference>
<feature type="transmembrane region" description="Helical" evidence="12">
    <location>
        <begin position="236"/>
        <end position="256"/>
    </location>
</feature>
<comment type="subcellular location">
    <subcellularLocation>
        <location evidence="1">Cell membrane</location>
        <topology evidence="1">Multi-pass membrane protein</topology>
    </subcellularLocation>
</comment>
<evidence type="ECO:0000256" key="7">
    <source>
        <dbReference type="ARBA" id="ARBA00022842"/>
    </source>
</evidence>
<feature type="transmembrane region" description="Helical" evidence="12">
    <location>
        <begin position="120"/>
        <end position="144"/>
    </location>
</feature>
<evidence type="ECO:0000256" key="10">
    <source>
        <dbReference type="ARBA" id="ARBA00023136"/>
    </source>
</evidence>